<dbReference type="EMBL" id="SNWR01000002">
    <property type="protein sequence ID" value="TDO31910.1"/>
    <property type="molecule type" value="Genomic_DNA"/>
</dbReference>
<keyword evidence="2" id="KW-0472">Membrane</keyword>
<dbReference type="Proteomes" id="UP000294901">
    <property type="component" value="Unassembled WGS sequence"/>
</dbReference>
<accession>A0A4R6J8J1</accession>
<feature type="transmembrane region" description="Helical" evidence="2">
    <location>
        <begin position="6"/>
        <end position="29"/>
    </location>
</feature>
<keyword evidence="2" id="KW-1133">Transmembrane helix</keyword>
<keyword evidence="2" id="KW-0812">Transmembrane</keyword>
<sequence>MSDAEFLAYAGSLAAAGLLFLILAVLGLGQGVVLRVVDVLLGLAFLGYAGYLMVAAPDDPFVTWLVFVTPVIGLVVAVTARRRARARLRRLEEEHSTKPYVGPEATVERQPYPSPPAPLDPSAPAPARMPPGPGGRTGGMPSGLPDAPPTSGLGQSPQEAAPRPPRPSGLPQMHAEPREPVWDAPPRPGSASNPPSFGAPSPRYDAAPPPFDAASPFGAAPPSFDAAPPSFDAASPSRSMWPPPAHPAPAHAEQADAGYRARHGAVDDQTAHHNYSGGRHRADGDN</sequence>
<organism evidence="3 4">
    <name type="scientific">Paractinoplanes brasiliensis</name>
    <dbReference type="NCBI Taxonomy" id="52695"/>
    <lineage>
        <taxon>Bacteria</taxon>
        <taxon>Bacillati</taxon>
        <taxon>Actinomycetota</taxon>
        <taxon>Actinomycetes</taxon>
        <taxon>Micromonosporales</taxon>
        <taxon>Micromonosporaceae</taxon>
        <taxon>Paractinoplanes</taxon>
    </lineage>
</organism>
<keyword evidence="4" id="KW-1185">Reference proteome</keyword>
<protein>
    <submittedName>
        <fullName evidence="3">Uncharacterized protein</fullName>
    </submittedName>
</protein>
<feature type="compositionally biased region" description="Pro residues" evidence="1">
    <location>
        <begin position="112"/>
        <end position="133"/>
    </location>
</feature>
<gene>
    <name evidence="3" type="ORF">C8E87_7348</name>
</gene>
<evidence type="ECO:0000256" key="1">
    <source>
        <dbReference type="SAM" id="MobiDB-lite"/>
    </source>
</evidence>
<evidence type="ECO:0000256" key="2">
    <source>
        <dbReference type="SAM" id="Phobius"/>
    </source>
</evidence>
<name>A0A4R6J8J1_9ACTN</name>
<proteinExistence type="predicted"/>
<evidence type="ECO:0000313" key="4">
    <source>
        <dbReference type="Proteomes" id="UP000294901"/>
    </source>
</evidence>
<dbReference type="RefSeq" id="WP_133877946.1">
    <property type="nucleotide sequence ID" value="NZ_BOMD01000044.1"/>
</dbReference>
<reference evidence="3 4" key="1">
    <citation type="submission" date="2019-03" db="EMBL/GenBank/DDBJ databases">
        <title>Sequencing the genomes of 1000 actinobacteria strains.</title>
        <authorList>
            <person name="Klenk H.-P."/>
        </authorList>
    </citation>
    <scope>NUCLEOTIDE SEQUENCE [LARGE SCALE GENOMIC DNA]</scope>
    <source>
        <strain evidence="3 4">DSM 43805</strain>
    </source>
</reference>
<feature type="transmembrane region" description="Helical" evidence="2">
    <location>
        <begin position="61"/>
        <end position="80"/>
    </location>
</feature>
<comment type="caution">
    <text evidence="3">The sequence shown here is derived from an EMBL/GenBank/DDBJ whole genome shotgun (WGS) entry which is preliminary data.</text>
</comment>
<dbReference type="AlphaFoldDB" id="A0A4R6J8J1"/>
<feature type="transmembrane region" description="Helical" evidence="2">
    <location>
        <begin position="36"/>
        <end position="55"/>
    </location>
</feature>
<evidence type="ECO:0000313" key="3">
    <source>
        <dbReference type="EMBL" id="TDO31910.1"/>
    </source>
</evidence>
<feature type="compositionally biased region" description="Low complexity" evidence="1">
    <location>
        <begin position="212"/>
        <end position="237"/>
    </location>
</feature>
<feature type="region of interest" description="Disordered" evidence="1">
    <location>
        <begin position="92"/>
        <end position="286"/>
    </location>
</feature>